<name>A0A507DLU8_9FUNG</name>
<dbReference type="VEuPathDB" id="FungiDB:SeMB42_g01249"/>
<protein>
    <recommendedName>
        <fullName evidence="3">Transposase</fullName>
    </recommendedName>
</protein>
<dbReference type="EMBL" id="QEAN01000030">
    <property type="protein sequence ID" value="TPX52679.1"/>
    <property type="molecule type" value="Genomic_DNA"/>
</dbReference>
<evidence type="ECO:0008006" key="3">
    <source>
        <dbReference type="Google" id="ProtNLM"/>
    </source>
</evidence>
<organism evidence="1 2">
    <name type="scientific">Synchytrium endobioticum</name>
    <dbReference type="NCBI Taxonomy" id="286115"/>
    <lineage>
        <taxon>Eukaryota</taxon>
        <taxon>Fungi</taxon>
        <taxon>Fungi incertae sedis</taxon>
        <taxon>Chytridiomycota</taxon>
        <taxon>Chytridiomycota incertae sedis</taxon>
        <taxon>Chytridiomycetes</taxon>
        <taxon>Synchytriales</taxon>
        <taxon>Synchytriaceae</taxon>
        <taxon>Synchytrium</taxon>
    </lineage>
</organism>
<proteinExistence type="predicted"/>
<dbReference type="Proteomes" id="UP000317494">
    <property type="component" value="Unassembled WGS sequence"/>
</dbReference>
<sequence>MRDGWMYVVPSRQPYIVKYGGAVKLECRAVGKDGVPIKRASVQHSQCLWGRCQADKGLKWTKKSHFGSEIRNVYQQVAASVKGREFKVKKNPPWNCPGASAHVCHSSKQIPHPYKDADLYHRRVFDYVIYTDLESVSWITMYPGRPFGKLQQPSPLVPGDYRISNRRYTRIVAVDPGIKNLGSLVRATNGFDYDDKDDEMKEMPDIREISLREELNQAQLPAKEKGRRLKQLDQPWTYSNDQWKEKTGINLHHRLNQVRLLKHPHVQQIMADIPSACTSQYQDYIHRPRYLVRHLETLVDYHDKAKSSRWDRYKRKQRALHEICMSIRGSGTKDDTVVIWGNGNFTSLGRKQGAPTKALKRHARRYTHIITYDEYMTSQGCSHCARRGVPEAVADDPRLSGYARAQGKSGHVLMAKRTRANRLASVLEDAGCFVAQRCQPLHAVRYCETCSTVWDRDYNAAKNILHCFLYEPAFSERPRLFKRV</sequence>
<evidence type="ECO:0000313" key="1">
    <source>
        <dbReference type="EMBL" id="TPX52679.1"/>
    </source>
</evidence>
<reference evidence="1 2" key="1">
    <citation type="journal article" date="2019" name="Sci. Rep.">
        <title>Comparative genomics of chytrid fungi reveal insights into the obligate biotrophic and pathogenic lifestyle of Synchytrium endobioticum.</title>
        <authorList>
            <person name="van de Vossenberg B.T.L.H."/>
            <person name="Warris S."/>
            <person name="Nguyen H.D.T."/>
            <person name="van Gent-Pelzer M.P.E."/>
            <person name="Joly D.L."/>
            <person name="van de Geest H.C."/>
            <person name="Bonants P.J.M."/>
            <person name="Smith D.S."/>
            <person name="Levesque C.A."/>
            <person name="van der Lee T.A.J."/>
        </authorList>
    </citation>
    <scope>NUCLEOTIDE SEQUENCE [LARGE SCALE GENOMIC DNA]</scope>
    <source>
        <strain evidence="1 2">MB42</strain>
    </source>
</reference>
<comment type="caution">
    <text evidence="1">The sequence shown here is derived from an EMBL/GenBank/DDBJ whole genome shotgun (WGS) entry which is preliminary data.</text>
</comment>
<gene>
    <name evidence="1" type="ORF">SeMB42_g01249</name>
</gene>
<dbReference type="AlphaFoldDB" id="A0A507DLU8"/>
<accession>A0A507DLU8</accession>
<keyword evidence="2" id="KW-1185">Reference proteome</keyword>
<evidence type="ECO:0000313" key="2">
    <source>
        <dbReference type="Proteomes" id="UP000317494"/>
    </source>
</evidence>